<feature type="region of interest" description="Disordered" evidence="1">
    <location>
        <begin position="692"/>
        <end position="720"/>
    </location>
</feature>
<keyword evidence="2" id="KW-1133">Transmembrane helix</keyword>
<feature type="region of interest" description="Disordered" evidence="1">
    <location>
        <begin position="327"/>
        <end position="359"/>
    </location>
</feature>
<dbReference type="CDD" id="cd12087">
    <property type="entry name" value="TM_EGFR-like"/>
    <property type="match status" value="1"/>
</dbReference>
<feature type="compositionally biased region" description="Basic and acidic residues" evidence="1">
    <location>
        <begin position="413"/>
        <end position="432"/>
    </location>
</feature>
<feature type="region of interest" description="Disordered" evidence="1">
    <location>
        <begin position="221"/>
        <end position="277"/>
    </location>
</feature>
<dbReference type="OrthoDB" id="3946799at2759"/>
<feature type="compositionally biased region" description="Low complexity" evidence="1">
    <location>
        <begin position="111"/>
        <end position="126"/>
    </location>
</feature>
<feature type="region of interest" description="Disordered" evidence="1">
    <location>
        <begin position="109"/>
        <end position="150"/>
    </location>
</feature>
<comment type="caution">
    <text evidence="3">The sequence shown here is derived from an EMBL/GenBank/DDBJ whole genome shotgun (WGS) entry which is preliminary data.</text>
</comment>
<protein>
    <submittedName>
        <fullName evidence="3">Uncharacterized protein</fullName>
    </submittedName>
</protein>
<keyword evidence="2" id="KW-0812">Transmembrane</keyword>
<evidence type="ECO:0000313" key="3">
    <source>
        <dbReference type="EMBL" id="KAF2835198.1"/>
    </source>
</evidence>
<feature type="compositionally biased region" description="Basic and acidic residues" evidence="1">
    <location>
        <begin position="708"/>
        <end position="718"/>
    </location>
</feature>
<feature type="compositionally biased region" description="Polar residues" evidence="1">
    <location>
        <begin position="1"/>
        <end position="12"/>
    </location>
</feature>
<sequence length="741" mass="79091">MATPLELTTTVSGRRCTRVPRTSIPSQPTIAAQEDGPAESPNVIPAEPTAQPNVSPAPAVDPQPSTVVPVPPRRSTATAPILAVGQDSIPLESDDNGLPLDFRSSALIQTSTSGPSASSRVSRLSSNPTRASTASTDPPQSPTTPNDASTTENVFMESMMPVPTGDQPFSTTVSDNPSVGTVAGAVVGSIFGLVAICAVIWFCVRRRKTVEGLTVWKRKGEGKSDVNEGTSTAEGERSPSDAFPRSLFRRPSIARSTERPPSEKDVEKGQSFTARFKRNMGLKKKRNVEGAVVSEEGGEQKTISATSGMNIVQWRVLRMMNFMTTKKSNLASPEEARNGRTDRESLNDTSSVNSPLSSTMMVPGNANSQGPFGRLQILCTSIPGKFRRKNVIRETQSPYPILPDDYGEPESDDPFRDPVERSLHVTNPDKTRSSSMWPQTPREVVTQGLLYQQRPPQTPARQQLPQNPFADPENPFADPGLLSVYSSQPPRTPDWARNRTSPTPKTAETALASHPPSPSTESIPPSPQPPNHPSQYLTRINPFLDPTYDPPPMPPDSLPPLQPPPVLPRVSILGSVSSSGRSSASSNPTLFSSQYAGNSAGGLRCDGTPSTSRDSGSTAGLSDILIGEPGPTRPGTAFAIDGRQAKGISDPFDLDKPEVLGFGTVDGGREVAGSMRFGSRWSGLSNSAEFNCTGNSNSSSENSSRSTSRSDSRAEELLTKGVYARQMNANGTRAGYGVIAR</sequence>
<feature type="region of interest" description="Disordered" evidence="1">
    <location>
        <begin position="389"/>
        <end position="441"/>
    </location>
</feature>
<evidence type="ECO:0000313" key="4">
    <source>
        <dbReference type="Proteomes" id="UP000799429"/>
    </source>
</evidence>
<evidence type="ECO:0000256" key="1">
    <source>
        <dbReference type="SAM" id="MobiDB-lite"/>
    </source>
</evidence>
<name>A0A9P4VL61_9PEZI</name>
<gene>
    <name evidence="3" type="ORF">M501DRAFT_999514</name>
</gene>
<feature type="compositionally biased region" description="Low complexity" evidence="1">
    <location>
        <begin position="457"/>
        <end position="466"/>
    </location>
</feature>
<feature type="compositionally biased region" description="Polar residues" evidence="1">
    <location>
        <begin position="608"/>
        <end position="620"/>
    </location>
</feature>
<dbReference type="AlphaFoldDB" id="A0A9P4VL61"/>
<feature type="compositionally biased region" description="Low complexity" evidence="1">
    <location>
        <begin position="64"/>
        <end position="74"/>
    </location>
</feature>
<feature type="transmembrane region" description="Helical" evidence="2">
    <location>
        <begin position="182"/>
        <end position="204"/>
    </location>
</feature>
<accession>A0A9P4VL61</accession>
<feature type="compositionally biased region" description="Pro residues" evidence="1">
    <location>
        <begin position="548"/>
        <end position="566"/>
    </location>
</feature>
<feature type="region of interest" description="Disordered" evidence="1">
    <location>
        <begin position="598"/>
        <end position="638"/>
    </location>
</feature>
<proteinExistence type="predicted"/>
<feature type="region of interest" description="Disordered" evidence="1">
    <location>
        <begin position="457"/>
        <end position="566"/>
    </location>
</feature>
<dbReference type="Proteomes" id="UP000799429">
    <property type="component" value="Unassembled WGS sequence"/>
</dbReference>
<feature type="compositionally biased region" description="Polar residues" evidence="1">
    <location>
        <begin position="347"/>
        <end position="359"/>
    </location>
</feature>
<evidence type="ECO:0000256" key="2">
    <source>
        <dbReference type="SAM" id="Phobius"/>
    </source>
</evidence>
<keyword evidence="2" id="KW-0472">Membrane</keyword>
<feature type="compositionally biased region" description="Basic and acidic residues" evidence="1">
    <location>
        <begin position="256"/>
        <end position="268"/>
    </location>
</feature>
<reference evidence="3" key="1">
    <citation type="journal article" date="2020" name="Stud. Mycol.">
        <title>101 Dothideomycetes genomes: a test case for predicting lifestyles and emergence of pathogens.</title>
        <authorList>
            <person name="Haridas S."/>
            <person name="Albert R."/>
            <person name="Binder M."/>
            <person name="Bloem J."/>
            <person name="Labutti K."/>
            <person name="Salamov A."/>
            <person name="Andreopoulos B."/>
            <person name="Baker S."/>
            <person name="Barry K."/>
            <person name="Bills G."/>
            <person name="Bluhm B."/>
            <person name="Cannon C."/>
            <person name="Castanera R."/>
            <person name="Culley D."/>
            <person name="Daum C."/>
            <person name="Ezra D."/>
            <person name="Gonzalez J."/>
            <person name="Henrissat B."/>
            <person name="Kuo A."/>
            <person name="Liang C."/>
            <person name="Lipzen A."/>
            <person name="Lutzoni F."/>
            <person name="Magnuson J."/>
            <person name="Mondo S."/>
            <person name="Nolan M."/>
            <person name="Ohm R."/>
            <person name="Pangilinan J."/>
            <person name="Park H.-J."/>
            <person name="Ramirez L."/>
            <person name="Alfaro M."/>
            <person name="Sun H."/>
            <person name="Tritt A."/>
            <person name="Yoshinaga Y."/>
            <person name="Zwiers L.-H."/>
            <person name="Turgeon B."/>
            <person name="Goodwin S."/>
            <person name="Spatafora J."/>
            <person name="Crous P."/>
            <person name="Grigoriev I."/>
        </authorList>
    </citation>
    <scope>NUCLEOTIDE SEQUENCE</scope>
    <source>
        <strain evidence="3">CBS 101060</strain>
    </source>
</reference>
<feature type="compositionally biased region" description="Polar residues" evidence="1">
    <location>
        <begin position="127"/>
        <end position="150"/>
    </location>
</feature>
<feature type="compositionally biased region" description="Basic and acidic residues" evidence="1">
    <location>
        <begin position="334"/>
        <end position="346"/>
    </location>
</feature>
<keyword evidence="4" id="KW-1185">Reference proteome</keyword>
<feature type="region of interest" description="Disordered" evidence="1">
    <location>
        <begin position="1"/>
        <end position="74"/>
    </location>
</feature>
<organism evidence="3 4">
    <name type="scientific">Patellaria atrata CBS 101060</name>
    <dbReference type="NCBI Taxonomy" id="1346257"/>
    <lineage>
        <taxon>Eukaryota</taxon>
        <taxon>Fungi</taxon>
        <taxon>Dikarya</taxon>
        <taxon>Ascomycota</taxon>
        <taxon>Pezizomycotina</taxon>
        <taxon>Dothideomycetes</taxon>
        <taxon>Dothideomycetes incertae sedis</taxon>
        <taxon>Patellariales</taxon>
        <taxon>Patellariaceae</taxon>
        <taxon>Patellaria</taxon>
    </lineage>
</organism>
<dbReference type="EMBL" id="MU006111">
    <property type="protein sequence ID" value="KAF2835198.1"/>
    <property type="molecule type" value="Genomic_DNA"/>
</dbReference>
<feature type="compositionally biased region" description="Low complexity" evidence="1">
    <location>
        <begin position="695"/>
        <end position="707"/>
    </location>
</feature>